<dbReference type="CDD" id="cd09110">
    <property type="entry name" value="PLDc_CLS_1"/>
    <property type="match status" value="1"/>
</dbReference>
<dbReference type="EMBL" id="WMIB01000010">
    <property type="protein sequence ID" value="MTH54057.1"/>
    <property type="molecule type" value="Genomic_DNA"/>
</dbReference>
<dbReference type="PROSITE" id="PS50035">
    <property type="entry name" value="PLD"/>
    <property type="match status" value="2"/>
</dbReference>
<gene>
    <name evidence="2" type="ORF">GKZ89_11620</name>
</gene>
<dbReference type="GO" id="GO:0030572">
    <property type="term" value="F:phosphatidyltransferase activity"/>
    <property type="evidence" value="ECO:0007669"/>
    <property type="project" value="UniProtKB-ARBA"/>
</dbReference>
<name>A0A7X2V4R3_9BACI</name>
<dbReference type="InterPro" id="IPR025202">
    <property type="entry name" value="PLD-like_dom"/>
</dbReference>
<dbReference type="RefSeq" id="WP_155112581.1">
    <property type="nucleotide sequence ID" value="NZ_WMIB01000010.1"/>
</dbReference>
<dbReference type="SMART" id="SM00155">
    <property type="entry name" value="PLDc"/>
    <property type="match status" value="2"/>
</dbReference>
<dbReference type="OrthoDB" id="9762009at2"/>
<evidence type="ECO:0000259" key="1">
    <source>
        <dbReference type="PROSITE" id="PS50035"/>
    </source>
</evidence>
<dbReference type="SUPFAM" id="SSF56024">
    <property type="entry name" value="Phospholipase D/nuclease"/>
    <property type="match status" value="2"/>
</dbReference>
<comment type="caution">
    <text evidence="2">The sequence shown here is derived from an EMBL/GenBank/DDBJ whole genome shotgun (WGS) entry which is preliminary data.</text>
</comment>
<evidence type="ECO:0000313" key="2">
    <source>
        <dbReference type="EMBL" id="MTH54057.1"/>
    </source>
</evidence>
<evidence type="ECO:0000313" key="3">
    <source>
        <dbReference type="Proteomes" id="UP000434639"/>
    </source>
</evidence>
<protein>
    <submittedName>
        <fullName evidence="2">Cardiolipin synthase</fullName>
    </submittedName>
</protein>
<keyword evidence="3" id="KW-1185">Reference proteome</keyword>
<accession>A0A7X2V4R3</accession>
<reference evidence="2 3" key="1">
    <citation type="journal article" date="2017" name="Int. J. Syst. Evol. Microbiol.">
        <title>Bacillus mangrovi sp. nov., isolated from a sediment sample from a mangrove forest.</title>
        <authorList>
            <person name="Gupta V."/>
            <person name="Singh P.K."/>
            <person name="Korpole S."/>
            <person name="Tanuku N.R.S."/>
            <person name="Pinnaka A.K."/>
        </authorList>
    </citation>
    <scope>NUCLEOTIDE SEQUENCE [LARGE SCALE GENOMIC DNA]</scope>
    <source>
        <strain evidence="2 3">KCTC 33872</strain>
    </source>
</reference>
<dbReference type="Pfam" id="PF13091">
    <property type="entry name" value="PLDc_2"/>
    <property type="match status" value="2"/>
</dbReference>
<dbReference type="AlphaFoldDB" id="A0A7X2V4R3"/>
<dbReference type="PANTHER" id="PTHR21248:SF7">
    <property type="entry name" value="MINOR CARDIOLIPIN SYNTHASE CLSB"/>
    <property type="match status" value="1"/>
</dbReference>
<organism evidence="2 3">
    <name type="scientific">Metabacillus mangrovi</name>
    <dbReference type="NCBI Taxonomy" id="1491830"/>
    <lineage>
        <taxon>Bacteria</taxon>
        <taxon>Bacillati</taxon>
        <taxon>Bacillota</taxon>
        <taxon>Bacilli</taxon>
        <taxon>Bacillales</taxon>
        <taxon>Bacillaceae</taxon>
        <taxon>Metabacillus</taxon>
    </lineage>
</organism>
<dbReference type="Gene3D" id="3.30.870.10">
    <property type="entry name" value="Endonuclease Chain A"/>
    <property type="match status" value="2"/>
</dbReference>
<proteinExistence type="predicted"/>
<dbReference type="CDD" id="cd09112">
    <property type="entry name" value="PLDc_CLS_2"/>
    <property type="match status" value="1"/>
</dbReference>
<feature type="domain" description="PLD phosphodiesterase" evidence="1">
    <location>
        <begin position="309"/>
        <end position="336"/>
    </location>
</feature>
<dbReference type="InterPro" id="IPR001736">
    <property type="entry name" value="PLipase_D/transphosphatidylase"/>
</dbReference>
<dbReference type="PANTHER" id="PTHR21248">
    <property type="entry name" value="CARDIOLIPIN SYNTHASE"/>
    <property type="match status" value="1"/>
</dbReference>
<feature type="domain" description="PLD phosphodiesterase" evidence="1">
    <location>
        <begin position="141"/>
        <end position="168"/>
    </location>
</feature>
<dbReference type="Proteomes" id="UP000434639">
    <property type="component" value="Unassembled WGS sequence"/>
</dbReference>
<dbReference type="GO" id="GO:0032049">
    <property type="term" value="P:cardiolipin biosynthetic process"/>
    <property type="evidence" value="ECO:0007669"/>
    <property type="project" value="UniProtKB-ARBA"/>
</dbReference>
<sequence length="396" mass="45313">MGFFVGILLTLLVIVWLRLDFTGGFSRHIRKAGLQAYPIRQGGVQFFTEGQKFYFHYFQNIRQAKSSIFASFYIIKNDEEVSRAFLTLLGEKAKEGVAVYLLMDRLGSLKAPGKLLKEIRANGVKTAYSHTPRLPFLFFTLQARNHRKITVVDGQTGYLGGYNIGKEYIGKNPKLGKWRDYHLFFTGGGTRDLAAQFRRDWRNAGGEFIPEDKPAVSCSGISHRLVSTYGKLEDQYVSIIRQTQKELYICSPYFIPGTKLQTELLDVLARGVKVTIVVPMKSDHPFVKEAAFLYYGPLLKAGAEIHRFYSGFYHAKIVLSDDGFCDIGTANFDKRSLYLNDEMNVYIFDEDFTSRVKETIKKDIRNAEQLLYDDYLKRPLRQKAKERAANLLSLFL</sequence>